<name>A0A2N0UQW9_9FIRM</name>
<reference evidence="2" key="1">
    <citation type="journal article" date="2018" name="Environ. Microbiol.">
        <title>Sporulation capability and amylosome conservation among diverse human colonic and rumen isolates of the keystone starch-degrader Ruminococcus bromii.</title>
        <authorList>
            <person name="Mukhopadhya I."/>
            <person name="Morais S."/>
            <person name="Laverde-Gomez J."/>
            <person name="Sheridan P.O."/>
            <person name="Walker A.W."/>
            <person name="Kelly W."/>
            <person name="Klieve A.V."/>
            <person name="Ouwerkerk D."/>
            <person name="Duncan S.H."/>
            <person name="Louis P."/>
            <person name="Koropatkin N."/>
            <person name="Cockburn D."/>
            <person name="Kibler R."/>
            <person name="Cooper P.J."/>
            <person name="Sandoval C."/>
            <person name="Crost E."/>
            <person name="Juge N."/>
            <person name="Bayer E.A."/>
            <person name="Flint H.J."/>
        </authorList>
    </citation>
    <scope>NUCLEOTIDE SEQUENCE [LARGE SCALE GENOMIC DNA]</scope>
    <source>
        <strain evidence="2">ATCC 27255</strain>
    </source>
</reference>
<keyword evidence="1" id="KW-0812">Transmembrane</keyword>
<accession>A0A2N0UQW9</accession>
<dbReference type="RefSeq" id="WP_101029189.1">
    <property type="nucleotide sequence ID" value="NZ_CABMMZ010000056.1"/>
</dbReference>
<dbReference type="Proteomes" id="UP000233425">
    <property type="component" value="Unassembled WGS sequence"/>
</dbReference>
<gene>
    <name evidence="2" type="ORF">RBATCC27255_01192</name>
</gene>
<feature type="transmembrane region" description="Helical" evidence="1">
    <location>
        <begin position="6"/>
        <end position="29"/>
    </location>
</feature>
<proteinExistence type="predicted"/>
<keyword evidence="1" id="KW-0472">Membrane</keyword>
<evidence type="ECO:0000313" key="2">
    <source>
        <dbReference type="EMBL" id="PKD29365.1"/>
    </source>
</evidence>
<sequence>MNVVSAVFLIVFAVIGICAFVREFTIFLFRSRKNNTVMFVAPISGKCENAEYILRSAAARVKWISRGRNDCVICLDCGMDGETKRICQKICSDYGFAKLLTKQEFFEMIK</sequence>
<evidence type="ECO:0000313" key="3">
    <source>
        <dbReference type="Proteomes" id="UP000233425"/>
    </source>
</evidence>
<evidence type="ECO:0000256" key="1">
    <source>
        <dbReference type="SAM" id="Phobius"/>
    </source>
</evidence>
<dbReference type="AlphaFoldDB" id="A0A2N0UQW9"/>
<keyword evidence="3" id="KW-1185">Reference proteome</keyword>
<organism evidence="2 3">
    <name type="scientific">Ruminococcus bromii</name>
    <dbReference type="NCBI Taxonomy" id="40518"/>
    <lineage>
        <taxon>Bacteria</taxon>
        <taxon>Bacillati</taxon>
        <taxon>Bacillota</taxon>
        <taxon>Clostridia</taxon>
        <taxon>Eubacteriales</taxon>
        <taxon>Oscillospiraceae</taxon>
        <taxon>Ruminococcus</taxon>
    </lineage>
</organism>
<comment type="caution">
    <text evidence="2">The sequence shown here is derived from an EMBL/GenBank/DDBJ whole genome shotgun (WGS) entry which is preliminary data.</text>
</comment>
<dbReference type="EMBL" id="NNSR01000056">
    <property type="protein sequence ID" value="PKD29365.1"/>
    <property type="molecule type" value="Genomic_DNA"/>
</dbReference>
<protein>
    <submittedName>
        <fullName evidence="2">Uncharacterized protein</fullName>
    </submittedName>
</protein>
<keyword evidence="1" id="KW-1133">Transmembrane helix</keyword>